<gene>
    <name evidence="2" type="ORF">M0R45_008561</name>
</gene>
<feature type="region of interest" description="Disordered" evidence="1">
    <location>
        <begin position="1"/>
        <end position="72"/>
    </location>
</feature>
<dbReference type="Proteomes" id="UP001457282">
    <property type="component" value="Unassembled WGS sequence"/>
</dbReference>
<dbReference type="EMBL" id="JBEDUW010000002">
    <property type="protein sequence ID" value="KAK9942918.1"/>
    <property type="molecule type" value="Genomic_DNA"/>
</dbReference>
<accession>A0AAW1Y2E1</accession>
<organism evidence="2 3">
    <name type="scientific">Rubus argutus</name>
    <name type="common">Southern blackberry</name>
    <dbReference type="NCBI Taxonomy" id="59490"/>
    <lineage>
        <taxon>Eukaryota</taxon>
        <taxon>Viridiplantae</taxon>
        <taxon>Streptophyta</taxon>
        <taxon>Embryophyta</taxon>
        <taxon>Tracheophyta</taxon>
        <taxon>Spermatophyta</taxon>
        <taxon>Magnoliopsida</taxon>
        <taxon>eudicotyledons</taxon>
        <taxon>Gunneridae</taxon>
        <taxon>Pentapetalae</taxon>
        <taxon>rosids</taxon>
        <taxon>fabids</taxon>
        <taxon>Rosales</taxon>
        <taxon>Rosaceae</taxon>
        <taxon>Rosoideae</taxon>
        <taxon>Rosoideae incertae sedis</taxon>
        <taxon>Rubus</taxon>
    </lineage>
</organism>
<name>A0AAW1Y2E1_RUBAR</name>
<keyword evidence="3" id="KW-1185">Reference proteome</keyword>
<dbReference type="AlphaFoldDB" id="A0AAW1Y2E1"/>
<reference evidence="2 3" key="1">
    <citation type="journal article" date="2023" name="G3 (Bethesda)">
        <title>A chromosome-length genome assembly and annotation of blackberry (Rubus argutus, cv. 'Hillquist').</title>
        <authorList>
            <person name="Bruna T."/>
            <person name="Aryal R."/>
            <person name="Dudchenko O."/>
            <person name="Sargent D.J."/>
            <person name="Mead D."/>
            <person name="Buti M."/>
            <person name="Cavallini A."/>
            <person name="Hytonen T."/>
            <person name="Andres J."/>
            <person name="Pham M."/>
            <person name="Weisz D."/>
            <person name="Mascagni F."/>
            <person name="Usai G."/>
            <person name="Natali L."/>
            <person name="Bassil N."/>
            <person name="Fernandez G.E."/>
            <person name="Lomsadze A."/>
            <person name="Armour M."/>
            <person name="Olukolu B."/>
            <person name="Poorten T."/>
            <person name="Britton C."/>
            <person name="Davik J."/>
            <person name="Ashrafi H."/>
            <person name="Aiden E.L."/>
            <person name="Borodovsky M."/>
            <person name="Worthington M."/>
        </authorList>
    </citation>
    <scope>NUCLEOTIDE SEQUENCE [LARGE SCALE GENOMIC DNA]</scope>
    <source>
        <strain evidence="2">PI 553951</strain>
    </source>
</reference>
<evidence type="ECO:0000256" key="1">
    <source>
        <dbReference type="SAM" id="MobiDB-lite"/>
    </source>
</evidence>
<proteinExistence type="predicted"/>
<protein>
    <recommendedName>
        <fullName evidence="4">DBY</fullName>
    </recommendedName>
</protein>
<evidence type="ECO:0008006" key="4">
    <source>
        <dbReference type="Google" id="ProtNLM"/>
    </source>
</evidence>
<evidence type="ECO:0000313" key="2">
    <source>
        <dbReference type="EMBL" id="KAK9942918.1"/>
    </source>
</evidence>
<sequence length="72" mass="7764">MAVRRHGLMEATRSRGSDDIEQIWGGAMASGKHGGSWAHRRSRRKGSSGDAGRHDNGRFETGIDMLAGDGLK</sequence>
<evidence type="ECO:0000313" key="3">
    <source>
        <dbReference type="Proteomes" id="UP001457282"/>
    </source>
</evidence>
<comment type="caution">
    <text evidence="2">The sequence shown here is derived from an EMBL/GenBank/DDBJ whole genome shotgun (WGS) entry which is preliminary data.</text>
</comment>